<gene>
    <name evidence="2" type="ORF">C8N43_0924</name>
</gene>
<reference evidence="2 3" key="1">
    <citation type="submission" date="2018-04" db="EMBL/GenBank/DDBJ databases">
        <title>Genomic Encyclopedia of Archaeal and Bacterial Type Strains, Phase II (KMG-II): from individual species to whole genera.</title>
        <authorList>
            <person name="Goeker M."/>
        </authorList>
    </citation>
    <scope>NUCLEOTIDE SEQUENCE [LARGE SCALE GENOMIC DNA]</scope>
    <source>
        <strain evidence="2 3">DSM 100977</strain>
    </source>
</reference>
<evidence type="ECO:0000256" key="1">
    <source>
        <dbReference type="SAM" id="MobiDB-lite"/>
    </source>
</evidence>
<evidence type="ECO:0000313" key="2">
    <source>
        <dbReference type="EMBL" id="PTX56269.1"/>
    </source>
</evidence>
<evidence type="ECO:0000313" key="3">
    <source>
        <dbReference type="Proteomes" id="UP000243978"/>
    </source>
</evidence>
<comment type="caution">
    <text evidence="2">The sequence shown here is derived from an EMBL/GenBank/DDBJ whole genome shotgun (WGS) entry which is preliminary data.</text>
</comment>
<feature type="region of interest" description="Disordered" evidence="1">
    <location>
        <begin position="136"/>
        <end position="170"/>
    </location>
</feature>
<proteinExistence type="predicted"/>
<dbReference type="AlphaFoldDB" id="A0A2T6BJN0"/>
<name>A0A2T6BJN0_9RHOB</name>
<sequence>MSVISSLGGGVPFQTNAPPPNEAQEPPPEETKPPTAQAEPPAEDTGSNQTKPVEASPETDQSSPAAAERSTAEPGDASRSDAAALSIFDRPAVPLPVEEFLPAPREDTVLSEAELRAQAQAVADQQKTEALIEGIASTASQPPKGETLNLLVPLPDGTERPAQAAETERA</sequence>
<keyword evidence="3" id="KW-1185">Reference proteome</keyword>
<dbReference type="Proteomes" id="UP000243978">
    <property type="component" value="Unassembled WGS sequence"/>
</dbReference>
<accession>A0A2T6BJN0</accession>
<organism evidence="2 3">
    <name type="scientific">Litoreibacter ponti</name>
    <dbReference type="NCBI Taxonomy" id="1510457"/>
    <lineage>
        <taxon>Bacteria</taxon>
        <taxon>Pseudomonadati</taxon>
        <taxon>Pseudomonadota</taxon>
        <taxon>Alphaproteobacteria</taxon>
        <taxon>Rhodobacterales</taxon>
        <taxon>Roseobacteraceae</taxon>
        <taxon>Litoreibacter</taxon>
    </lineage>
</organism>
<dbReference type="RefSeq" id="WP_107844487.1">
    <property type="nucleotide sequence ID" value="NZ_QBKS01000001.1"/>
</dbReference>
<feature type="region of interest" description="Disordered" evidence="1">
    <location>
        <begin position="1"/>
        <end position="95"/>
    </location>
</feature>
<dbReference type="EMBL" id="QBKS01000001">
    <property type="protein sequence ID" value="PTX56269.1"/>
    <property type="molecule type" value="Genomic_DNA"/>
</dbReference>
<protein>
    <submittedName>
        <fullName evidence="2">Uncharacterized protein</fullName>
    </submittedName>
</protein>